<dbReference type="Proteomes" id="UP000266673">
    <property type="component" value="Unassembled WGS sequence"/>
</dbReference>
<keyword evidence="2" id="KW-1185">Reference proteome</keyword>
<evidence type="ECO:0000313" key="2">
    <source>
        <dbReference type="Proteomes" id="UP000266673"/>
    </source>
</evidence>
<gene>
    <name evidence="1" type="ORF">C2G38_2031804</name>
</gene>
<reference evidence="1 2" key="1">
    <citation type="submission" date="2018-06" db="EMBL/GenBank/DDBJ databases">
        <title>Comparative genomics reveals the genomic features of Rhizophagus irregularis, R. cerebriforme, R. diaphanum and Gigaspora rosea, and their symbiotic lifestyle signature.</title>
        <authorList>
            <person name="Morin E."/>
            <person name="San Clemente H."/>
            <person name="Chen E.C.H."/>
            <person name="De La Providencia I."/>
            <person name="Hainaut M."/>
            <person name="Kuo A."/>
            <person name="Kohler A."/>
            <person name="Murat C."/>
            <person name="Tang N."/>
            <person name="Roy S."/>
            <person name="Loubradou J."/>
            <person name="Henrissat B."/>
            <person name="Grigoriev I.V."/>
            <person name="Corradi N."/>
            <person name="Roux C."/>
            <person name="Martin F.M."/>
        </authorList>
    </citation>
    <scope>NUCLEOTIDE SEQUENCE [LARGE SCALE GENOMIC DNA]</scope>
    <source>
        <strain evidence="1 2">DAOM 194757</strain>
    </source>
</reference>
<protein>
    <submittedName>
        <fullName evidence="1">Uncharacterized protein</fullName>
    </submittedName>
</protein>
<name>A0A397VZS3_9GLOM</name>
<comment type="caution">
    <text evidence="1">The sequence shown here is derived from an EMBL/GenBank/DDBJ whole genome shotgun (WGS) entry which is preliminary data.</text>
</comment>
<dbReference type="EMBL" id="QKWP01000213">
    <property type="protein sequence ID" value="RIB24516.1"/>
    <property type="molecule type" value="Genomic_DNA"/>
</dbReference>
<evidence type="ECO:0000313" key="1">
    <source>
        <dbReference type="EMBL" id="RIB24516.1"/>
    </source>
</evidence>
<dbReference type="OrthoDB" id="2387649at2759"/>
<dbReference type="AlphaFoldDB" id="A0A397VZS3"/>
<sequence>MVMEQFKVPVAGGNSFLSSLLANMRLHFYLVRICDKDLAKKNEELTPEEILKNVENLDSPKLKDYFDVISYHYGEISCENTGCLLKESNFYMCHNLKKINKMFVCILKLKEDPRYLTNQNSYFLGSEFSFAAGQTGLPVFFSDGSIEIAYQYNAGIENTLELARVIAQELRGGNDNTMDQGG</sequence>
<accession>A0A397VZS3</accession>
<organism evidence="1 2">
    <name type="scientific">Gigaspora rosea</name>
    <dbReference type="NCBI Taxonomy" id="44941"/>
    <lineage>
        <taxon>Eukaryota</taxon>
        <taxon>Fungi</taxon>
        <taxon>Fungi incertae sedis</taxon>
        <taxon>Mucoromycota</taxon>
        <taxon>Glomeromycotina</taxon>
        <taxon>Glomeromycetes</taxon>
        <taxon>Diversisporales</taxon>
        <taxon>Gigasporaceae</taxon>
        <taxon>Gigaspora</taxon>
    </lineage>
</organism>
<proteinExistence type="predicted"/>